<gene>
    <name evidence="2" type="ORF">IAB07_02585</name>
</gene>
<dbReference type="PANTHER" id="PTHR42983">
    <property type="entry name" value="DINITROGENASE IRON-MOLYBDENUM COFACTOR PROTEIN-RELATED"/>
    <property type="match status" value="1"/>
</dbReference>
<evidence type="ECO:0000313" key="3">
    <source>
        <dbReference type="Proteomes" id="UP000824145"/>
    </source>
</evidence>
<dbReference type="PANTHER" id="PTHR42983:SF1">
    <property type="entry name" value="IRON-MOLYBDENUM PROTEIN"/>
    <property type="match status" value="1"/>
</dbReference>
<protein>
    <submittedName>
        <fullName evidence="2">NifB/NifX family molybdenum-iron cluster-binding protein</fullName>
    </submittedName>
</protein>
<dbReference type="Gene3D" id="3.30.420.130">
    <property type="entry name" value="Dinitrogenase iron-molybdenum cofactor biosynthesis domain"/>
    <property type="match status" value="1"/>
</dbReference>
<evidence type="ECO:0000259" key="1">
    <source>
        <dbReference type="Pfam" id="PF02579"/>
    </source>
</evidence>
<reference evidence="2" key="2">
    <citation type="journal article" date="2021" name="PeerJ">
        <title>Extensive microbial diversity within the chicken gut microbiome revealed by metagenomics and culture.</title>
        <authorList>
            <person name="Gilroy R."/>
            <person name="Ravi A."/>
            <person name="Getino M."/>
            <person name="Pursley I."/>
            <person name="Horton D.L."/>
            <person name="Alikhan N.F."/>
            <person name="Baker D."/>
            <person name="Gharbi K."/>
            <person name="Hall N."/>
            <person name="Watson M."/>
            <person name="Adriaenssens E.M."/>
            <person name="Foster-Nyarko E."/>
            <person name="Jarju S."/>
            <person name="Secka A."/>
            <person name="Antonio M."/>
            <person name="Oren A."/>
            <person name="Chaudhuri R.R."/>
            <person name="La Ragione R."/>
            <person name="Hildebrand F."/>
            <person name="Pallen M.J."/>
        </authorList>
    </citation>
    <scope>NUCLEOTIDE SEQUENCE</scope>
    <source>
        <strain evidence="2">9366</strain>
    </source>
</reference>
<feature type="domain" description="Dinitrogenase iron-molybdenum cofactor biosynthesis" evidence="1">
    <location>
        <begin position="9"/>
        <end position="96"/>
    </location>
</feature>
<proteinExistence type="predicted"/>
<dbReference type="Pfam" id="PF02579">
    <property type="entry name" value="Nitro_FeMo-Co"/>
    <property type="match status" value="1"/>
</dbReference>
<dbReference type="InterPro" id="IPR036105">
    <property type="entry name" value="DiNase_FeMo-co_biosyn_sf"/>
</dbReference>
<dbReference type="EMBL" id="DVNJ01000015">
    <property type="protein sequence ID" value="HIU62639.1"/>
    <property type="molecule type" value="Genomic_DNA"/>
</dbReference>
<evidence type="ECO:0000313" key="2">
    <source>
        <dbReference type="EMBL" id="HIU62639.1"/>
    </source>
</evidence>
<accession>A0A9D1MMB7</accession>
<dbReference type="Proteomes" id="UP000824145">
    <property type="component" value="Unassembled WGS sequence"/>
</dbReference>
<reference evidence="2" key="1">
    <citation type="submission" date="2020-10" db="EMBL/GenBank/DDBJ databases">
        <authorList>
            <person name="Gilroy R."/>
        </authorList>
    </citation>
    <scope>NUCLEOTIDE SEQUENCE</scope>
    <source>
        <strain evidence="2">9366</strain>
    </source>
</reference>
<dbReference type="AlphaFoldDB" id="A0A9D1MMB7"/>
<name>A0A9D1MMB7_9FIRM</name>
<comment type="caution">
    <text evidence="2">The sequence shown here is derived from an EMBL/GenBank/DDBJ whole genome shotgun (WGS) entry which is preliminary data.</text>
</comment>
<dbReference type="SUPFAM" id="SSF53146">
    <property type="entry name" value="Nitrogenase accessory factor-like"/>
    <property type="match status" value="1"/>
</dbReference>
<sequence length="132" mass="13630">MIIAATFDNGEIFPHFGRTEKFKFYQAENGRIVSSRVVDTEGAGHGALAQFLRDHGADVLVCGGMGGGAKAALADAGITVYGGVSGSADEAVAALLQGTLSFDNQSVCSHHEHEGGEHDCHGAGCGKCHDKK</sequence>
<dbReference type="InterPro" id="IPR003731">
    <property type="entry name" value="Di-Nase_FeMo-co_biosynth"/>
</dbReference>
<organism evidence="2 3">
    <name type="scientific">Candidatus Caccalectryoclostridium excrementigallinarum</name>
    <dbReference type="NCBI Taxonomy" id="2840710"/>
    <lineage>
        <taxon>Bacteria</taxon>
        <taxon>Bacillati</taxon>
        <taxon>Bacillota</taxon>
        <taxon>Clostridia</taxon>
        <taxon>Christensenellales</taxon>
        <taxon>Christensenellaceae</taxon>
        <taxon>Christensenellaceae incertae sedis</taxon>
        <taxon>Candidatus Caccalectryoclostridium</taxon>
    </lineage>
</organism>